<reference evidence="3" key="1">
    <citation type="journal article" date="2019" name="Int. J. Syst. Evol. Microbiol.">
        <title>The Global Catalogue of Microorganisms (GCM) 10K type strain sequencing project: providing services to taxonomists for standard genome sequencing and annotation.</title>
        <authorList>
            <consortium name="The Broad Institute Genomics Platform"/>
            <consortium name="The Broad Institute Genome Sequencing Center for Infectious Disease"/>
            <person name="Wu L."/>
            <person name="Ma J."/>
        </authorList>
    </citation>
    <scope>NUCLEOTIDE SEQUENCE [LARGE SCALE GENOMIC DNA]</scope>
    <source>
        <strain evidence="3">JCM 17442</strain>
    </source>
</reference>
<keyword evidence="2" id="KW-0489">Methyltransferase</keyword>
<sequence length="251" mass="26917">MVPPSSPVFLPLEGNRDPLGSEPSHVTDLASRPQTATFGSGGSEPYAHALRREGRLTLVRDQGRPRSGYDLGRWMAEADDVDRAILAGESGPVLDIGCGPGRMVAASIDLGFVSLGVDVSRAAVNVARRAGLPVLARSVFERLPREGHWKTALLIDGNIGIGGDPRALLERCAELLSPRGAVLVETRPDDEADEAFTARIVDEDGRTSSTFPWAEVGATALERHAEAAGLRLDQVWRVDGRVFCRLVAAHR</sequence>
<dbReference type="GO" id="GO:0008168">
    <property type="term" value="F:methyltransferase activity"/>
    <property type="evidence" value="ECO:0007669"/>
    <property type="project" value="UniProtKB-KW"/>
</dbReference>
<keyword evidence="2" id="KW-0808">Transferase</keyword>
<dbReference type="CDD" id="cd02440">
    <property type="entry name" value="AdoMet_MTases"/>
    <property type="match status" value="1"/>
</dbReference>
<dbReference type="InterPro" id="IPR029063">
    <property type="entry name" value="SAM-dependent_MTases_sf"/>
</dbReference>
<accession>A0ABP8E626</accession>
<keyword evidence="3" id="KW-1185">Reference proteome</keyword>
<feature type="region of interest" description="Disordered" evidence="1">
    <location>
        <begin position="1"/>
        <end position="27"/>
    </location>
</feature>
<evidence type="ECO:0000313" key="2">
    <source>
        <dbReference type="EMBL" id="GAA4267663.1"/>
    </source>
</evidence>
<dbReference type="Gene3D" id="3.40.50.150">
    <property type="entry name" value="Vaccinia Virus protein VP39"/>
    <property type="match status" value="1"/>
</dbReference>
<comment type="caution">
    <text evidence="2">The sequence shown here is derived from an EMBL/GenBank/DDBJ whole genome shotgun (WGS) entry which is preliminary data.</text>
</comment>
<organism evidence="2 3">
    <name type="scientific">Frondihabitans peucedani</name>
    <dbReference type="NCBI Taxonomy" id="598626"/>
    <lineage>
        <taxon>Bacteria</taxon>
        <taxon>Bacillati</taxon>
        <taxon>Actinomycetota</taxon>
        <taxon>Actinomycetes</taxon>
        <taxon>Micrococcales</taxon>
        <taxon>Microbacteriaceae</taxon>
        <taxon>Frondihabitans</taxon>
    </lineage>
</organism>
<name>A0ABP8E626_9MICO</name>
<dbReference type="Pfam" id="PF13489">
    <property type="entry name" value="Methyltransf_23"/>
    <property type="match status" value="1"/>
</dbReference>
<dbReference type="Proteomes" id="UP001501594">
    <property type="component" value="Unassembled WGS sequence"/>
</dbReference>
<gene>
    <name evidence="2" type="ORF">GCM10022256_32750</name>
</gene>
<dbReference type="SUPFAM" id="SSF53335">
    <property type="entry name" value="S-adenosyl-L-methionine-dependent methyltransferases"/>
    <property type="match status" value="1"/>
</dbReference>
<protein>
    <submittedName>
        <fullName evidence="2">Class I SAM-dependent methyltransferase</fullName>
    </submittedName>
</protein>
<evidence type="ECO:0000313" key="3">
    <source>
        <dbReference type="Proteomes" id="UP001501594"/>
    </source>
</evidence>
<dbReference type="EMBL" id="BAABAU010000005">
    <property type="protein sequence ID" value="GAA4267663.1"/>
    <property type="molecule type" value="Genomic_DNA"/>
</dbReference>
<dbReference type="GO" id="GO:0032259">
    <property type="term" value="P:methylation"/>
    <property type="evidence" value="ECO:0007669"/>
    <property type="project" value="UniProtKB-KW"/>
</dbReference>
<evidence type="ECO:0000256" key="1">
    <source>
        <dbReference type="SAM" id="MobiDB-lite"/>
    </source>
</evidence>
<proteinExistence type="predicted"/>